<keyword evidence="2" id="KW-0326">Glycosidase</keyword>
<dbReference type="InterPro" id="IPR000322">
    <property type="entry name" value="Glyco_hydro_31_TIM"/>
</dbReference>
<proteinExistence type="inferred from homology"/>
<dbReference type="AlphaFoldDB" id="A0AAN7YHJ5"/>
<dbReference type="SUPFAM" id="SSF51445">
    <property type="entry name" value="(Trans)glycosidases"/>
    <property type="match status" value="1"/>
</dbReference>
<dbReference type="InterPro" id="IPR017853">
    <property type="entry name" value="GH"/>
</dbReference>
<dbReference type="InterPro" id="IPR051816">
    <property type="entry name" value="Glycosyl_Hydrolase_31"/>
</dbReference>
<dbReference type="GO" id="GO:0004553">
    <property type="term" value="F:hydrolase activity, hydrolyzing O-glycosyl compounds"/>
    <property type="evidence" value="ECO:0007669"/>
    <property type="project" value="InterPro"/>
</dbReference>
<gene>
    <name evidence="4" type="ORF">LTR05_004307</name>
</gene>
<dbReference type="EMBL" id="JAVRRJ010000003">
    <property type="protein sequence ID" value="KAK5087136.1"/>
    <property type="molecule type" value="Genomic_DNA"/>
</dbReference>
<dbReference type="Pfam" id="PF01055">
    <property type="entry name" value="Glyco_hydro_31_2nd"/>
    <property type="match status" value="1"/>
</dbReference>
<accession>A0AAN7YHJ5</accession>
<evidence type="ECO:0000259" key="3">
    <source>
        <dbReference type="Pfam" id="PF01055"/>
    </source>
</evidence>
<dbReference type="Gene3D" id="3.20.20.80">
    <property type="entry name" value="Glycosidases"/>
    <property type="match status" value="1"/>
</dbReference>
<dbReference type="PANTHER" id="PTHR43863:SF2">
    <property type="entry name" value="MALTASE-GLUCOAMYLASE"/>
    <property type="match status" value="1"/>
</dbReference>
<sequence>MPDYALGFWQCKLRYRTQDEILTVAREFQRRKLSLAVIFVDTFHWPTQGDCRFDRNFFPDPKKMIEELDSMNVKLLVSIWPTVDPRSENYAKTTERGMLITVDRGIKIAMDVMGNTVYADFTNPSTSDYVWDIVKKNYWDLEPEYSKYDFSQYRYHLGPNLAIGNIHPLKYAQAFWEGQQKAGQKSGEIVNLIRCAWAGSQKFGTLVWSGDIASSWSSFRSQLAAGLNMGMSGIP</sequence>
<keyword evidence="5" id="KW-1185">Reference proteome</keyword>
<evidence type="ECO:0000313" key="4">
    <source>
        <dbReference type="EMBL" id="KAK5087136.1"/>
    </source>
</evidence>
<comment type="similarity">
    <text evidence="1 2">Belongs to the glycosyl hydrolase 31 family.</text>
</comment>
<comment type="caution">
    <text evidence="4">The sequence shown here is derived from an EMBL/GenBank/DDBJ whole genome shotgun (WGS) entry which is preliminary data.</text>
</comment>
<protein>
    <recommendedName>
        <fullName evidence="3">Glycoside hydrolase family 31 TIM barrel domain-containing protein</fullName>
    </recommendedName>
</protein>
<reference evidence="4 5" key="1">
    <citation type="submission" date="2023-08" db="EMBL/GenBank/DDBJ databases">
        <title>Black Yeasts Isolated from many extreme environments.</title>
        <authorList>
            <person name="Coleine C."/>
            <person name="Stajich J.E."/>
            <person name="Selbmann L."/>
        </authorList>
    </citation>
    <scope>NUCLEOTIDE SEQUENCE [LARGE SCALE GENOMIC DNA]</scope>
    <source>
        <strain evidence="4 5">CCFEE 5910</strain>
    </source>
</reference>
<evidence type="ECO:0000256" key="1">
    <source>
        <dbReference type="ARBA" id="ARBA00007806"/>
    </source>
</evidence>
<name>A0AAN7YHJ5_9EURO</name>
<dbReference type="GO" id="GO:0005975">
    <property type="term" value="P:carbohydrate metabolic process"/>
    <property type="evidence" value="ECO:0007669"/>
    <property type="project" value="InterPro"/>
</dbReference>
<evidence type="ECO:0000256" key="2">
    <source>
        <dbReference type="RuleBase" id="RU361185"/>
    </source>
</evidence>
<organism evidence="4 5">
    <name type="scientific">Lithohypha guttulata</name>
    <dbReference type="NCBI Taxonomy" id="1690604"/>
    <lineage>
        <taxon>Eukaryota</taxon>
        <taxon>Fungi</taxon>
        <taxon>Dikarya</taxon>
        <taxon>Ascomycota</taxon>
        <taxon>Pezizomycotina</taxon>
        <taxon>Eurotiomycetes</taxon>
        <taxon>Chaetothyriomycetidae</taxon>
        <taxon>Chaetothyriales</taxon>
        <taxon>Trichomeriaceae</taxon>
        <taxon>Lithohypha</taxon>
    </lineage>
</organism>
<feature type="domain" description="Glycoside hydrolase family 31 TIM barrel" evidence="3">
    <location>
        <begin position="1"/>
        <end position="235"/>
    </location>
</feature>
<dbReference type="PANTHER" id="PTHR43863">
    <property type="entry name" value="HYDROLASE, PUTATIVE (AFU_ORTHOLOGUE AFUA_1G03140)-RELATED"/>
    <property type="match status" value="1"/>
</dbReference>
<evidence type="ECO:0000313" key="5">
    <source>
        <dbReference type="Proteomes" id="UP001309876"/>
    </source>
</evidence>
<keyword evidence="2" id="KW-0378">Hydrolase</keyword>
<dbReference type="Proteomes" id="UP001309876">
    <property type="component" value="Unassembled WGS sequence"/>
</dbReference>